<gene>
    <name evidence="2" type="ORF">ARMSODRAFT_974574</name>
</gene>
<sequence length="130" mass="14444">MLLSEEEKTWTKLSEETHAVAMNKWKAGGSRKKQKAQITVLISQGGRLMAKTLPIRRRKGIYLKTVVPSFGGFLKKAIDLSIKRLHQHVFGDIERDGAFLHRVEVPSTSVEPPATAPGATDSFKALNQPH</sequence>
<evidence type="ECO:0000313" key="3">
    <source>
        <dbReference type="Proteomes" id="UP000218334"/>
    </source>
</evidence>
<evidence type="ECO:0000313" key="2">
    <source>
        <dbReference type="EMBL" id="PBK70077.1"/>
    </source>
</evidence>
<dbReference type="AlphaFoldDB" id="A0A2H3BZQ9"/>
<protein>
    <submittedName>
        <fullName evidence="2">Uncharacterized protein</fullName>
    </submittedName>
</protein>
<proteinExistence type="predicted"/>
<organism evidence="2 3">
    <name type="scientific">Armillaria solidipes</name>
    <dbReference type="NCBI Taxonomy" id="1076256"/>
    <lineage>
        <taxon>Eukaryota</taxon>
        <taxon>Fungi</taxon>
        <taxon>Dikarya</taxon>
        <taxon>Basidiomycota</taxon>
        <taxon>Agaricomycotina</taxon>
        <taxon>Agaricomycetes</taxon>
        <taxon>Agaricomycetidae</taxon>
        <taxon>Agaricales</taxon>
        <taxon>Marasmiineae</taxon>
        <taxon>Physalacriaceae</taxon>
        <taxon>Armillaria</taxon>
    </lineage>
</organism>
<keyword evidence="3" id="KW-1185">Reference proteome</keyword>
<reference evidence="3" key="1">
    <citation type="journal article" date="2017" name="Nat. Ecol. Evol.">
        <title>Genome expansion and lineage-specific genetic innovations in the forest pathogenic fungi Armillaria.</title>
        <authorList>
            <person name="Sipos G."/>
            <person name="Prasanna A.N."/>
            <person name="Walter M.C."/>
            <person name="O'Connor E."/>
            <person name="Balint B."/>
            <person name="Krizsan K."/>
            <person name="Kiss B."/>
            <person name="Hess J."/>
            <person name="Varga T."/>
            <person name="Slot J."/>
            <person name="Riley R."/>
            <person name="Boka B."/>
            <person name="Rigling D."/>
            <person name="Barry K."/>
            <person name="Lee J."/>
            <person name="Mihaltcheva S."/>
            <person name="LaButti K."/>
            <person name="Lipzen A."/>
            <person name="Waldron R."/>
            <person name="Moloney N.M."/>
            <person name="Sperisen C."/>
            <person name="Kredics L."/>
            <person name="Vagvoelgyi C."/>
            <person name="Patrignani A."/>
            <person name="Fitzpatrick D."/>
            <person name="Nagy I."/>
            <person name="Doyle S."/>
            <person name="Anderson J.B."/>
            <person name="Grigoriev I.V."/>
            <person name="Gueldener U."/>
            <person name="Muensterkoetter M."/>
            <person name="Nagy L.G."/>
        </authorList>
    </citation>
    <scope>NUCLEOTIDE SEQUENCE [LARGE SCALE GENOMIC DNA]</scope>
    <source>
        <strain evidence="3">28-4</strain>
    </source>
</reference>
<dbReference type="Proteomes" id="UP000218334">
    <property type="component" value="Unassembled WGS sequence"/>
</dbReference>
<evidence type="ECO:0000256" key="1">
    <source>
        <dbReference type="SAM" id="MobiDB-lite"/>
    </source>
</evidence>
<name>A0A2H3BZQ9_9AGAR</name>
<accession>A0A2H3BZQ9</accession>
<feature type="region of interest" description="Disordered" evidence="1">
    <location>
        <begin position="106"/>
        <end position="130"/>
    </location>
</feature>
<dbReference type="EMBL" id="KZ293427">
    <property type="protein sequence ID" value="PBK70077.1"/>
    <property type="molecule type" value="Genomic_DNA"/>
</dbReference>